<evidence type="ECO:0000313" key="3">
    <source>
        <dbReference type="Proteomes" id="UP000639772"/>
    </source>
</evidence>
<protein>
    <submittedName>
        <fullName evidence="2">Uncharacterized protein</fullName>
    </submittedName>
</protein>
<proteinExistence type="predicted"/>
<comment type="caution">
    <text evidence="2">The sequence shown here is derived from an EMBL/GenBank/DDBJ whole genome shotgun (WGS) entry which is preliminary data.</text>
</comment>
<gene>
    <name evidence="2" type="ORF">HPP92_020679</name>
</gene>
<dbReference type="Proteomes" id="UP000639772">
    <property type="component" value="Chromosome 11"/>
</dbReference>
<dbReference type="Gene3D" id="3.60.20.30">
    <property type="entry name" value="(Glycosyl)asparaginase"/>
    <property type="match status" value="1"/>
</dbReference>
<comment type="subunit">
    <text evidence="1">Heterotetramer of two alpha and two beta chains arranged as a dimer of alpha/beta heterodimers.</text>
</comment>
<accession>A0A835UI30</accession>
<reference evidence="2 3" key="1">
    <citation type="journal article" date="2020" name="Nat. Food">
        <title>A phased Vanilla planifolia genome enables genetic improvement of flavour and production.</title>
        <authorList>
            <person name="Hasing T."/>
            <person name="Tang H."/>
            <person name="Brym M."/>
            <person name="Khazi F."/>
            <person name="Huang T."/>
            <person name="Chambers A.H."/>
        </authorList>
    </citation>
    <scope>NUCLEOTIDE SEQUENCE [LARGE SCALE GENOMIC DNA]</scope>
    <source>
        <tissue evidence="2">Leaf</tissue>
    </source>
</reference>
<name>A0A835UI30_VANPL</name>
<sequence>MEVGAVASMRYVKDGIKSCQAAGKIAVGVAVYKWVGDGPMAGSSAYADMRLALVVQVEMVISRMRFLPCYQVVESMRQGMEPKHAAAEAISRIARKYPGFVGAVFALDKNGLHAGASMDGHSNTP</sequence>
<evidence type="ECO:0000313" key="2">
    <source>
        <dbReference type="EMBL" id="KAG0462203.1"/>
    </source>
</evidence>
<evidence type="ECO:0000256" key="1">
    <source>
        <dbReference type="ARBA" id="ARBA00011601"/>
    </source>
</evidence>
<dbReference type="AlphaFoldDB" id="A0A835UI30"/>
<dbReference type="Pfam" id="PF01112">
    <property type="entry name" value="Asparaginase_2"/>
    <property type="match status" value="1"/>
</dbReference>
<dbReference type="OrthoDB" id="513563at2759"/>
<organism evidence="2 3">
    <name type="scientific">Vanilla planifolia</name>
    <name type="common">Vanilla</name>
    <dbReference type="NCBI Taxonomy" id="51239"/>
    <lineage>
        <taxon>Eukaryota</taxon>
        <taxon>Viridiplantae</taxon>
        <taxon>Streptophyta</taxon>
        <taxon>Embryophyta</taxon>
        <taxon>Tracheophyta</taxon>
        <taxon>Spermatophyta</taxon>
        <taxon>Magnoliopsida</taxon>
        <taxon>Liliopsida</taxon>
        <taxon>Asparagales</taxon>
        <taxon>Orchidaceae</taxon>
        <taxon>Vanilloideae</taxon>
        <taxon>Vanilleae</taxon>
        <taxon>Vanilla</taxon>
    </lineage>
</organism>
<dbReference type="GO" id="GO:0016787">
    <property type="term" value="F:hydrolase activity"/>
    <property type="evidence" value="ECO:0007669"/>
    <property type="project" value="InterPro"/>
</dbReference>
<dbReference type="EMBL" id="JADCNM010000011">
    <property type="protein sequence ID" value="KAG0462203.1"/>
    <property type="molecule type" value="Genomic_DNA"/>
</dbReference>
<dbReference type="SUPFAM" id="SSF56235">
    <property type="entry name" value="N-terminal nucleophile aminohydrolases (Ntn hydrolases)"/>
    <property type="match status" value="1"/>
</dbReference>
<dbReference type="InterPro" id="IPR029055">
    <property type="entry name" value="Ntn_hydrolases_N"/>
</dbReference>
<dbReference type="InterPro" id="IPR000246">
    <property type="entry name" value="Peptidase_T2"/>
</dbReference>